<reference evidence="7 8" key="1">
    <citation type="journal article" date="2016" name="Nat. Commun.">
        <title>Thousands of microbial genomes shed light on interconnected biogeochemical processes in an aquifer system.</title>
        <authorList>
            <person name="Anantharaman K."/>
            <person name="Brown C.T."/>
            <person name="Hug L.A."/>
            <person name="Sharon I."/>
            <person name="Castelle C.J."/>
            <person name="Probst A.J."/>
            <person name="Thomas B.C."/>
            <person name="Singh A."/>
            <person name="Wilkins M.J."/>
            <person name="Karaoz U."/>
            <person name="Brodie E.L."/>
            <person name="Williams K.H."/>
            <person name="Hubbard S.S."/>
            <person name="Banfield J.F."/>
        </authorList>
    </citation>
    <scope>NUCLEOTIDE SEQUENCE [LARGE SCALE GENOMIC DNA]</scope>
</reference>
<keyword evidence="4 6" id="KW-1133">Transmembrane helix</keyword>
<organism evidence="7 8">
    <name type="scientific">candidate division WWE3 bacterium RIFOXYC1_FULL_39_7</name>
    <dbReference type="NCBI Taxonomy" id="1802643"/>
    <lineage>
        <taxon>Bacteria</taxon>
        <taxon>Katanobacteria</taxon>
    </lineage>
</organism>
<comment type="caution">
    <text evidence="7">The sequence shown here is derived from an EMBL/GenBank/DDBJ whole genome shotgun (WGS) entry which is preliminary data.</text>
</comment>
<evidence type="ECO:0000256" key="6">
    <source>
        <dbReference type="SAM" id="Phobius"/>
    </source>
</evidence>
<evidence type="ECO:0000256" key="5">
    <source>
        <dbReference type="ARBA" id="ARBA00023136"/>
    </source>
</evidence>
<dbReference type="PANTHER" id="PTHR21716:SF62">
    <property type="entry name" value="TRANSPORT PROTEIN YDBI-RELATED"/>
    <property type="match status" value="1"/>
</dbReference>
<dbReference type="GO" id="GO:0055085">
    <property type="term" value="P:transmembrane transport"/>
    <property type="evidence" value="ECO:0007669"/>
    <property type="project" value="TreeGrafter"/>
</dbReference>
<gene>
    <name evidence="7" type="ORF">A2415_03960</name>
</gene>
<dbReference type="EMBL" id="MEWA01000029">
    <property type="protein sequence ID" value="OGC68927.1"/>
    <property type="molecule type" value="Genomic_DNA"/>
</dbReference>
<feature type="transmembrane region" description="Helical" evidence="6">
    <location>
        <begin position="7"/>
        <end position="26"/>
    </location>
</feature>
<protein>
    <recommendedName>
        <fullName evidence="9">AI-2E family transporter</fullName>
    </recommendedName>
</protein>
<evidence type="ECO:0000256" key="3">
    <source>
        <dbReference type="ARBA" id="ARBA00022692"/>
    </source>
</evidence>
<dbReference type="InterPro" id="IPR002549">
    <property type="entry name" value="AI-2E-like"/>
</dbReference>
<dbReference type="Pfam" id="PF01594">
    <property type="entry name" value="AI-2E_transport"/>
    <property type="match status" value="1"/>
</dbReference>
<evidence type="ECO:0000256" key="1">
    <source>
        <dbReference type="ARBA" id="ARBA00004141"/>
    </source>
</evidence>
<feature type="transmembrane region" description="Helical" evidence="6">
    <location>
        <begin position="132"/>
        <end position="156"/>
    </location>
</feature>
<evidence type="ECO:0008006" key="9">
    <source>
        <dbReference type="Google" id="ProtNLM"/>
    </source>
</evidence>
<dbReference type="PANTHER" id="PTHR21716">
    <property type="entry name" value="TRANSMEMBRANE PROTEIN"/>
    <property type="match status" value="1"/>
</dbReference>
<comment type="similarity">
    <text evidence="2">Belongs to the autoinducer-2 exporter (AI-2E) (TC 2.A.86) family.</text>
</comment>
<feature type="transmembrane region" description="Helical" evidence="6">
    <location>
        <begin position="198"/>
        <end position="215"/>
    </location>
</feature>
<evidence type="ECO:0000313" key="8">
    <source>
        <dbReference type="Proteomes" id="UP000179113"/>
    </source>
</evidence>
<evidence type="ECO:0000256" key="4">
    <source>
        <dbReference type="ARBA" id="ARBA00022989"/>
    </source>
</evidence>
<evidence type="ECO:0000256" key="2">
    <source>
        <dbReference type="ARBA" id="ARBA00009773"/>
    </source>
</evidence>
<dbReference type="AlphaFoldDB" id="A0A1F4WHM5"/>
<feature type="transmembrane region" description="Helical" evidence="6">
    <location>
        <begin position="65"/>
        <end position="87"/>
    </location>
</feature>
<keyword evidence="5 6" id="KW-0472">Membrane</keyword>
<feature type="transmembrane region" description="Helical" evidence="6">
    <location>
        <begin position="221"/>
        <end position="247"/>
    </location>
</feature>
<feature type="transmembrane region" description="Helical" evidence="6">
    <location>
        <begin position="290"/>
        <end position="321"/>
    </location>
</feature>
<proteinExistence type="inferred from homology"/>
<feature type="transmembrane region" description="Helical" evidence="6">
    <location>
        <begin position="32"/>
        <end position="53"/>
    </location>
</feature>
<evidence type="ECO:0000313" key="7">
    <source>
        <dbReference type="EMBL" id="OGC68927.1"/>
    </source>
</evidence>
<accession>A0A1F4WHM5</accession>
<name>A0A1F4WHM5_UNCKA</name>
<dbReference type="GO" id="GO:0016020">
    <property type="term" value="C:membrane"/>
    <property type="evidence" value="ECO:0007669"/>
    <property type="project" value="UniProtKB-SubCell"/>
</dbReference>
<sequence>MDKQVVISIRTIIFTFLLILGGYIIYRLGPIIGILLVSLLIVFAVEPLIKYIMRGVILNRRISRGIAVIVVYVILLFLLAGVVSIGLPPFVVEAQRLLKSLISIIQAFQFGEGISINIPDILPEASKLSGGVLSATLSIFSNIATFFSIFIMSLYMSLDWVNLKMRFAGMFPDKYQEMVADTLDEIETSIGHWVKGEFILMFVVGFLSLIGLLALDVNYPFALALISGLLEVVPMLGPILSAVLAALIGFADEPIKGIGVVVMYTVIQQFENNILVPKVMQKVSGFSPLIILLALLIGSEFFGITGAILSVPSTMILMILLRRYLRAQV</sequence>
<comment type="subcellular location">
    <subcellularLocation>
        <location evidence="1">Membrane</location>
        <topology evidence="1">Multi-pass membrane protein</topology>
    </subcellularLocation>
</comment>
<keyword evidence="3 6" id="KW-0812">Transmembrane</keyword>
<dbReference type="Proteomes" id="UP000179113">
    <property type="component" value="Unassembled WGS sequence"/>
</dbReference>